<evidence type="ECO:0000313" key="2">
    <source>
        <dbReference type="Proteomes" id="UP001228905"/>
    </source>
</evidence>
<dbReference type="Proteomes" id="UP001228905">
    <property type="component" value="Unassembled WGS sequence"/>
</dbReference>
<comment type="caution">
    <text evidence="1">The sequence shown here is derived from an EMBL/GenBank/DDBJ whole genome shotgun (WGS) entry which is preliminary data.</text>
</comment>
<keyword evidence="2" id="KW-1185">Reference proteome</keyword>
<dbReference type="InterPro" id="IPR036388">
    <property type="entry name" value="WH-like_DNA-bd_sf"/>
</dbReference>
<accession>A0ABU0IJX4</accession>
<proteinExistence type="predicted"/>
<evidence type="ECO:0008006" key="3">
    <source>
        <dbReference type="Google" id="ProtNLM"/>
    </source>
</evidence>
<evidence type="ECO:0000313" key="1">
    <source>
        <dbReference type="EMBL" id="MDQ0462305.1"/>
    </source>
</evidence>
<dbReference type="EMBL" id="JAUSVS010000001">
    <property type="protein sequence ID" value="MDQ0462305.1"/>
    <property type="molecule type" value="Genomic_DNA"/>
</dbReference>
<gene>
    <name evidence="1" type="ORF">QO010_000053</name>
</gene>
<dbReference type="Gene3D" id="1.10.10.10">
    <property type="entry name" value="Winged helix-like DNA-binding domain superfamily/Winged helix DNA-binding domain"/>
    <property type="match status" value="1"/>
</dbReference>
<organism evidence="1 2">
    <name type="scientific">Caulobacter ginsengisoli</name>
    <dbReference type="NCBI Taxonomy" id="400775"/>
    <lineage>
        <taxon>Bacteria</taxon>
        <taxon>Pseudomonadati</taxon>
        <taxon>Pseudomonadota</taxon>
        <taxon>Alphaproteobacteria</taxon>
        <taxon>Caulobacterales</taxon>
        <taxon>Caulobacteraceae</taxon>
        <taxon>Caulobacter</taxon>
    </lineage>
</organism>
<protein>
    <recommendedName>
        <fullName evidence="3">MarR family transcriptional regulator</fullName>
    </recommendedName>
</protein>
<reference evidence="1 2" key="1">
    <citation type="submission" date="2023-07" db="EMBL/GenBank/DDBJ databases">
        <title>Genomic Encyclopedia of Type Strains, Phase IV (KMG-IV): sequencing the most valuable type-strain genomes for metagenomic binning, comparative biology and taxonomic classification.</title>
        <authorList>
            <person name="Goeker M."/>
        </authorList>
    </citation>
    <scope>NUCLEOTIDE SEQUENCE [LARGE SCALE GENOMIC DNA]</scope>
    <source>
        <strain evidence="1 2">DSM 18695</strain>
    </source>
</reference>
<dbReference type="RefSeq" id="WP_307344503.1">
    <property type="nucleotide sequence ID" value="NZ_JAUSVS010000001.1"/>
</dbReference>
<sequence length="305" mass="32845">MPIESSPPSAGPDTPDTDALKQLVTELMTPAAIAGLQAHPAFADAARGTLDGWAPQPGDERHINRTLQDVGLFMAGLWVMQLAAEPEGLTHTSLSAVLAAWGVASRGRVGAMLTYLQFRRMIEPAPSGDRRSQRYRPTPALSALLGNWFERELKACALVRPDVAPVLGAWDQSAVRDRYIAAYSRLMLGAHLAHARPEDSLDVFSHRRSGLTVLGQILIDAGFPDAGPVRLNHVSIARRADVSRGHIRSLVLAGERAGFLVRDPDGLTTLSEDLQRHVRDFLPMYWLGLAWAAGAAMAGEGNSGA</sequence>
<name>A0ABU0IJX4_9CAUL</name>